<evidence type="ECO:0000313" key="2">
    <source>
        <dbReference type="EMBL" id="TDT51359.1"/>
    </source>
</evidence>
<dbReference type="EMBL" id="SOAZ01000018">
    <property type="protein sequence ID" value="TDT51359.1"/>
    <property type="molecule type" value="Genomic_DNA"/>
</dbReference>
<comment type="caution">
    <text evidence="2">The sequence shown here is derived from an EMBL/GenBank/DDBJ whole genome shotgun (WGS) entry which is preliminary data.</text>
</comment>
<keyword evidence="1" id="KW-1133">Transmembrane helix</keyword>
<keyword evidence="1" id="KW-0472">Membrane</keyword>
<name>A0A4R7KB60_9CLOT</name>
<keyword evidence="3" id="KW-1185">Reference proteome</keyword>
<sequence>MEDKYMVYIVLSIPLLIALFILCSGRNPISIRLKMRNLLFEVNSKKEGIDKKIDSPETK</sequence>
<accession>A0A4R7KB60</accession>
<dbReference type="Proteomes" id="UP000295325">
    <property type="component" value="Unassembled WGS sequence"/>
</dbReference>
<proteinExistence type="predicted"/>
<organism evidence="2 3">
    <name type="scientific">Fonticella tunisiensis</name>
    <dbReference type="NCBI Taxonomy" id="1096341"/>
    <lineage>
        <taxon>Bacteria</taxon>
        <taxon>Bacillati</taxon>
        <taxon>Bacillota</taxon>
        <taxon>Clostridia</taxon>
        <taxon>Eubacteriales</taxon>
        <taxon>Clostridiaceae</taxon>
        <taxon>Fonticella</taxon>
    </lineage>
</organism>
<keyword evidence="1" id="KW-0812">Transmembrane</keyword>
<gene>
    <name evidence="2" type="ORF">EDD71_11843</name>
</gene>
<evidence type="ECO:0000256" key="1">
    <source>
        <dbReference type="SAM" id="Phobius"/>
    </source>
</evidence>
<protein>
    <submittedName>
        <fullName evidence="2">Uncharacterized protein</fullName>
    </submittedName>
</protein>
<dbReference type="AlphaFoldDB" id="A0A4R7KB60"/>
<evidence type="ECO:0000313" key="3">
    <source>
        <dbReference type="Proteomes" id="UP000295325"/>
    </source>
</evidence>
<feature type="transmembrane region" description="Helical" evidence="1">
    <location>
        <begin position="6"/>
        <end position="25"/>
    </location>
</feature>
<dbReference type="RefSeq" id="WP_133628690.1">
    <property type="nucleotide sequence ID" value="NZ_SOAZ01000018.1"/>
</dbReference>
<reference evidence="2 3" key="1">
    <citation type="submission" date="2019-03" db="EMBL/GenBank/DDBJ databases">
        <title>Genomic Encyclopedia of Type Strains, Phase IV (KMG-IV): sequencing the most valuable type-strain genomes for metagenomic binning, comparative biology and taxonomic classification.</title>
        <authorList>
            <person name="Goeker M."/>
        </authorList>
    </citation>
    <scope>NUCLEOTIDE SEQUENCE [LARGE SCALE GENOMIC DNA]</scope>
    <source>
        <strain evidence="2 3">DSM 24455</strain>
    </source>
</reference>